<accession>A0A5Q4BYQ3</accession>
<dbReference type="EMBL" id="PUHP01000190">
    <property type="protein sequence ID" value="TQN72225.1"/>
    <property type="molecule type" value="Genomic_DNA"/>
</dbReference>
<reference evidence="2 3" key="1">
    <citation type="journal article" date="2019" name="Sci. Rep.">
        <title>Colletotrichum shisoi sp. nov., an anthracnose pathogen of Perilla frutescens in Japan: molecular phylogenetic, morphological and genomic evidence.</title>
        <authorList>
            <person name="Gan P."/>
            <person name="Tsushima A."/>
            <person name="Hiroyama R."/>
            <person name="Narusaka M."/>
            <person name="Takano Y."/>
            <person name="Narusaka Y."/>
            <person name="Kawaradani M."/>
            <person name="Damm U."/>
            <person name="Shirasu K."/>
        </authorList>
    </citation>
    <scope>NUCLEOTIDE SEQUENCE [LARGE SCALE GENOMIC DNA]</scope>
    <source>
        <strain evidence="2 3">PG-2018a</strain>
    </source>
</reference>
<keyword evidence="3" id="KW-1185">Reference proteome</keyword>
<proteinExistence type="predicted"/>
<feature type="region of interest" description="Disordered" evidence="1">
    <location>
        <begin position="1"/>
        <end position="106"/>
    </location>
</feature>
<evidence type="ECO:0000313" key="2">
    <source>
        <dbReference type="EMBL" id="TQN72225.1"/>
    </source>
</evidence>
<organism evidence="2 3">
    <name type="scientific">Colletotrichum shisoi</name>
    <dbReference type="NCBI Taxonomy" id="2078593"/>
    <lineage>
        <taxon>Eukaryota</taxon>
        <taxon>Fungi</taxon>
        <taxon>Dikarya</taxon>
        <taxon>Ascomycota</taxon>
        <taxon>Pezizomycotina</taxon>
        <taxon>Sordariomycetes</taxon>
        <taxon>Hypocreomycetidae</taxon>
        <taxon>Glomerellales</taxon>
        <taxon>Glomerellaceae</taxon>
        <taxon>Colletotrichum</taxon>
        <taxon>Colletotrichum destructivum species complex</taxon>
    </lineage>
</organism>
<name>A0A5Q4BYQ3_9PEZI</name>
<dbReference type="Proteomes" id="UP000326340">
    <property type="component" value="Unassembled WGS sequence"/>
</dbReference>
<evidence type="ECO:0000256" key="1">
    <source>
        <dbReference type="SAM" id="MobiDB-lite"/>
    </source>
</evidence>
<sequence>MPPGRALSDEPIPEGTPSYNDSTQDKPVWPRPASSAQRDPQRHEGRPRNGSVTAACLPGPSSSPPFPFHVRETCRRKLRRRRRIRKKCPTAHGMNRRTPSPRPRRPFTFSVMIIRPTLRARATRGYDPLRGSHAIITIRESRSSQ</sequence>
<gene>
    <name evidence="2" type="ORF">CSHISOI_03261</name>
</gene>
<feature type="compositionally biased region" description="Basic residues" evidence="1">
    <location>
        <begin position="76"/>
        <end position="89"/>
    </location>
</feature>
<evidence type="ECO:0000313" key="3">
    <source>
        <dbReference type="Proteomes" id="UP000326340"/>
    </source>
</evidence>
<dbReference type="AlphaFoldDB" id="A0A5Q4BYQ3"/>
<comment type="caution">
    <text evidence="2">The sequence shown here is derived from an EMBL/GenBank/DDBJ whole genome shotgun (WGS) entry which is preliminary data.</text>
</comment>
<protein>
    <submittedName>
        <fullName evidence="2">Uncharacterized protein</fullName>
    </submittedName>
</protein>